<organism evidence="5 6">
    <name type="scientific">Hymenobacter persicinus</name>
    <dbReference type="NCBI Taxonomy" id="2025506"/>
    <lineage>
        <taxon>Bacteria</taxon>
        <taxon>Pseudomonadati</taxon>
        <taxon>Bacteroidota</taxon>
        <taxon>Cytophagia</taxon>
        <taxon>Cytophagales</taxon>
        <taxon>Hymenobacteraceae</taxon>
        <taxon>Hymenobacter</taxon>
    </lineage>
</organism>
<name>A0A4Q5L826_9BACT</name>
<keyword evidence="6" id="KW-1185">Reference proteome</keyword>
<dbReference type="InterPro" id="IPR025110">
    <property type="entry name" value="AMP-bd_C"/>
</dbReference>
<dbReference type="Gene3D" id="3.30.300.30">
    <property type="match status" value="1"/>
</dbReference>
<dbReference type="AlphaFoldDB" id="A0A4Q5L826"/>
<dbReference type="PANTHER" id="PTHR43347:SF3">
    <property type="entry name" value="ACYL-COA SYNTHETASE SHORT-CHAIN FAMILY MEMBER 3, MITOCHONDRIAL"/>
    <property type="match status" value="1"/>
</dbReference>
<dbReference type="RefSeq" id="WP_129923086.1">
    <property type="nucleotide sequence ID" value="NZ_SEWE01000073.1"/>
</dbReference>
<dbReference type="Gene3D" id="3.40.50.12780">
    <property type="entry name" value="N-terminal domain of ligase-like"/>
    <property type="match status" value="1"/>
</dbReference>
<dbReference type="OrthoDB" id="9778383at2"/>
<comment type="similarity">
    <text evidence="1">Belongs to the ATP-dependent AMP-binding enzyme family.</text>
</comment>
<reference evidence="5 6" key="1">
    <citation type="submission" date="2019-02" db="EMBL/GenBank/DDBJ databases">
        <title>Bacterial novel species isolated from soil.</title>
        <authorList>
            <person name="Jung H.-Y."/>
        </authorList>
    </citation>
    <scope>NUCLEOTIDE SEQUENCE [LARGE SCALE GENOMIC DNA]</scope>
    <source>
        <strain evidence="5 6">1-3-3-3</strain>
    </source>
</reference>
<dbReference type="CDD" id="cd05967">
    <property type="entry name" value="PrpE"/>
    <property type="match status" value="1"/>
</dbReference>
<dbReference type="PROSITE" id="PS00455">
    <property type="entry name" value="AMP_BINDING"/>
    <property type="match status" value="1"/>
</dbReference>
<proteinExistence type="inferred from homology"/>
<dbReference type="Pfam" id="PF13193">
    <property type="entry name" value="AMP-binding_C"/>
    <property type="match status" value="1"/>
</dbReference>
<accession>A0A4Q5L826</accession>
<dbReference type="EMBL" id="SEWE01000073">
    <property type="protein sequence ID" value="RYU75310.1"/>
    <property type="molecule type" value="Genomic_DNA"/>
</dbReference>
<evidence type="ECO:0000259" key="2">
    <source>
        <dbReference type="Pfam" id="PF00501"/>
    </source>
</evidence>
<feature type="domain" description="AMP-dependent synthetase/ligase" evidence="2">
    <location>
        <begin position="68"/>
        <end position="449"/>
    </location>
</feature>
<evidence type="ECO:0000259" key="3">
    <source>
        <dbReference type="Pfam" id="PF13193"/>
    </source>
</evidence>
<protein>
    <submittedName>
        <fullName evidence="5">Propionyl-CoA synthetase</fullName>
    </submittedName>
</protein>
<sequence length="639" mass="69293">MEPSPLTYAEAYAASLADPAAFWAEQARQIHWFQEPAQTLSQDENGFYRWFAGGRLNTCYLALDYHVAQGRATQPALHYDSPVTGTKARYTYAELLDLTARFAGGLHDLGVLPGDRVIIYMPNMPEAVVAMLACARLGAVHSVVFGGFAAHELAVRIDDAEPVVVIAAAGGMELDKVIPYKPLLDAAIEQATHKPSHTVICQRPFVRAALVPGRDVDYRELLKAPPADCVAVAATDPLYILYTSGTTGKPKGVVRDNGGHAVALRYSMEAIYGLQPGETIFAGSDIGWAVGHSYIVYAPLIMGATTVLFEGKPVRTPDAGTFWRLAAEYEARVVFTAPTAIRAIKKEDPAGLLTQGHDLSRLRYLFLAGERCDPATYEWAGRVLGVPVIDHWWQTESGWPMLATPVGLAEVPPPRAGSAGHPVPGYAVQILDETGQPVPPTTTGLVAVRLPLPPGCLPTLWHDDERFRRGYLDAFPGYYLSGDGGYQDAEGYFFIMGRVDDVMNVAGHRLSTGEMEELVAAHPAVAECAVLGIACELRGQRPVGLVVLKDGATIAEPQLEQELVALIREKIGAVASFRHALVVPRLPKTRSGKILRKTLRQLADGEAFTIPPTIDDPLILDEIRTRLQARGVGLAFEKR</sequence>
<evidence type="ECO:0000313" key="6">
    <source>
        <dbReference type="Proteomes" id="UP000294155"/>
    </source>
</evidence>
<feature type="domain" description="AMP-binding enzyme C-terminal" evidence="3">
    <location>
        <begin position="514"/>
        <end position="593"/>
    </location>
</feature>
<evidence type="ECO:0000259" key="4">
    <source>
        <dbReference type="Pfam" id="PF16177"/>
    </source>
</evidence>
<dbReference type="PANTHER" id="PTHR43347">
    <property type="entry name" value="ACYL-COA SYNTHETASE"/>
    <property type="match status" value="1"/>
</dbReference>
<comment type="caution">
    <text evidence="5">The sequence shown here is derived from an EMBL/GenBank/DDBJ whole genome shotgun (WGS) entry which is preliminary data.</text>
</comment>
<dbReference type="Proteomes" id="UP000294155">
    <property type="component" value="Unassembled WGS sequence"/>
</dbReference>
<dbReference type="Pfam" id="PF00501">
    <property type="entry name" value="AMP-binding"/>
    <property type="match status" value="1"/>
</dbReference>
<dbReference type="SUPFAM" id="SSF56801">
    <property type="entry name" value="Acetyl-CoA synthetase-like"/>
    <property type="match status" value="1"/>
</dbReference>
<dbReference type="InterPro" id="IPR042099">
    <property type="entry name" value="ANL_N_sf"/>
</dbReference>
<dbReference type="Pfam" id="PF16177">
    <property type="entry name" value="ACAS_N"/>
    <property type="match status" value="1"/>
</dbReference>
<dbReference type="InterPro" id="IPR020845">
    <property type="entry name" value="AMP-binding_CS"/>
</dbReference>
<dbReference type="InterPro" id="IPR032387">
    <property type="entry name" value="ACAS_N"/>
</dbReference>
<evidence type="ECO:0000256" key="1">
    <source>
        <dbReference type="ARBA" id="ARBA00006432"/>
    </source>
</evidence>
<dbReference type="InterPro" id="IPR000873">
    <property type="entry name" value="AMP-dep_synth/lig_dom"/>
</dbReference>
<evidence type="ECO:0000313" key="5">
    <source>
        <dbReference type="EMBL" id="RYU75310.1"/>
    </source>
</evidence>
<dbReference type="InterPro" id="IPR045851">
    <property type="entry name" value="AMP-bd_C_sf"/>
</dbReference>
<dbReference type="GO" id="GO:0050218">
    <property type="term" value="F:propionate-CoA ligase activity"/>
    <property type="evidence" value="ECO:0007669"/>
    <property type="project" value="TreeGrafter"/>
</dbReference>
<feature type="domain" description="Acetyl-coenzyme A synthetase N-terminal" evidence="4">
    <location>
        <begin position="8"/>
        <end position="61"/>
    </location>
</feature>
<gene>
    <name evidence="5" type="ORF">EWM57_20050</name>
</gene>